<protein>
    <submittedName>
        <fullName evidence="1">Uncharacterized protein</fullName>
    </submittedName>
</protein>
<evidence type="ECO:0000313" key="2">
    <source>
        <dbReference type="Proteomes" id="UP000266861"/>
    </source>
</evidence>
<keyword evidence="2" id="KW-1185">Reference proteome</keyword>
<evidence type="ECO:0000313" key="1">
    <source>
        <dbReference type="EMBL" id="RHZ84525.1"/>
    </source>
</evidence>
<dbReference type="AlphaFoldDB" id="A0A397J854"/>
<comment type="caution">
    <text evidence="1">The sequence shown here is derived from an EMBL/GenBank/DDBJ whole genome shotgun (WGS) entry which is preliminary data.</text>
</comment>
<gene>
    <name evidence="1" type="ORF">Glove_80g22</name>
</gene>
<organism evidence="1 2">
    <name type="scientific">Diversispora epigaea</name>
    <dbReference type="NCBI Taxonomy" id="1348612"/>
    <lineage>
        <taxon>Eukaryota</taxon>
        <taxon>Fungi</taxon>
        <taxon>Fungi incertae sedis</taxon>
        <taxon>Mucoromycota</taxon>
        <taxon>Glomeromycotina</taxon>
        <taxon>Glomeromycetes</taxon>
        <taxon>Diversisporales</taxon>
        <taxon>Diversisporaceae</taxon>
        <taxon>Diversispora</taxon>
    </lineage>
</organism>
<name>A0A397J854_9GLOM</name>
<reference evidence="1 2" key="1">
    <citation type="submission" date="2018-08" db="EMBL/GenBank/DDBJ databases">
        <title>Genome and evolution of the arbuscular mycorrhizal fungus Diversispora epigaea (formerly Glomus versiforme) and its bacterial endosymbionts.</title>
        <authorList>
            <person name="Sun X."/>
            <person name="Fei Z."/>
            <person name="Harrison M."/>
        </authorList>
    </citation>
    <scope>NUCLEOTIDE SEQUENCE [LARGE SCALE GENOMIC DNA]</scope>
    <source>
        <strain evidence="1 2">IT104</strain>
    </source>
</reference>
<dbReference type="Proteomes" id="UP000266861">
    <property type="component" value="Unassembled WGS sequence"/>
</dbReference>
<sequence>MSAIATKIVKKYNLTPKMSVVELSQYTSEFLKELTDDRKRNQARRRLRDGFKFSSDQVSILIPNQRAGKNKNINIVEGNCRIAIASPPKDLEEEIIREITKRILQNRYGFSEYRVNALFSTQKNESKTINISLVTSSDIAIPNKPQKRIEEETIGDMAQRVLRDKLTIATKIVKKYNLTPKMSVVELSQYTSEFLKELTDDRKRNQARRRLRGGFKFSSDQVSILIPNQRAGKNKNINIVEGNCRIAIASPPKDLEEEIIREITKRILQNRYGFSEYRVNALFSTQKNESKTINISLVTSSDIAIPNKPQKRIEEETIGDMAQRVLRDKLSIRDIRAEAYALALSASNANAGSSRLSRLRRELKTLGASFDIIEATKFPDITEDANKIQMDNRKKAKTIDYPDEFTLESVKERLDSYTTSNPPDLQALANVMVMLCIRPAELTTLHIRDTGVTGYAKNRGQPDISRKFRSMEKNQERAKELLTWIQNAISSGRMGDPGKPGTKWFNRFLKDFDLIPKHLRKIGAVYAVVTNGAKHMADAYTIAGEALRHNPDNFTSPVQNYVVVNYRRKNQTPEQARPFRLYGGD</sequence>
<accession>A0A397J854</accession>
<dbReference type="EMBL" id="PQFF01000076">
    <property type="protein sequence ID" value="RHZ84525.1"/>
    <property type="molecule type" value="Genomic_DNA"/>
</dbReference>
<proteinExistence type="predicted"/>